<evidence type="ECO:0000313" key="2">
    <source>
        <dbReference type="EMBL" id="KAK9834337.1"/>
    </source>
</evidence>
<evidence type="ECO:0000256" key="1">
    <source>
        <dbReference type="SAM" id="MobiDB-lite"/>
    </source>
</evidence>
<keyword evidence="3" id="KW-1185">Reference proteome</keyword>
<gene>
    <name evidence="2" type="ORF">WJX81_008160</name>
</gene>
<proteinExistence type="predicted"/>
<reference evidence="2 3" key="1">
    <citation type="journal article" date="2024" name="Nat. Commun.">
        <title>Phylogenomics reveals the evolutionary origins of lichenization in chlorophyte algae.</title>
        <authorList>
            <person name="Puginier C."/>
            <person name="Libourel C."/>
            <person name="Otte J."/>
            <person name="Skaloud P."/>
            <person name="Haon M."/>
            <person name="Grisel S."/>
            <person name="Petersen M."/>
            <person name="Berrin J.G."/>
            <person name="Delaux P.M."/>
            <person name="Dal Grande F."/>
            <person name="Keller J."/>
        </authorList>
    </citation>
    <scope>NUCLEOTIDE SEQUENCE [LARGE SCALE GENOMIC DNA]</scope>
    <source>
        <strain evidence="2 3">SAG 245.80</strain>
    </source>
</reference>
<dbReference type="PANTHER" id="PTHR36391:SF1">
    <property type="entry name" value="FURRY"/>
    <property type="match status" value="1"/>
</dbReference>
<sequence length="154" mass="17031">MAGKALSTLKSLWAKLPIKAPWKYTGPASSVEFLSHLPVATEYRKHAPGSQPVRAMVPSAEPNLVYNIKYYDRDTRREHQVINGSGKVVYNTYQVNLSQPDPELEALRAAGTPPTPGKPYRWGKPTALTDYENNGYTFTPPEPPAPVEGARPQN</sequence>
<evidence type="ECO:0008006" key="4">
    <source>
        <dbReference type="Google" id="ProtNLM"/>
    </source>
</evidence>
<name>A0AAW1RKS7_9CHLO</name>
<dbReference type="Proteomes" id="UP001445335">
    <property type="component" value="Unassembled WGS sequence"/>
</dbReference>
<protein>
    <recommendedName>
        <fullName evidence="4">NADH dehydrogenase [ubiquinone] 1 alpha subcomplex subunit 7</fullName>
    </recommendedName>
</protein>
<accession>A0AAW1RKS7</accession>
<feature type="region of interest" description="Disordered" evidence="1">
    <location>
        <begin position="107"/>
        <end position="154"/>
    </location>
</feature>
<evidence type="ECO:0000313" key="3">
    <source>
        <dbReference type="Proteomes" id="UP001445335"/>
    </source>
</evidence>
<organism evidence="2 3">
    <name type="scientific">Elliptochloris bilobata</name>
    <dbReference type="NCBI Taxonomy" id="381761"/>
    <lineage>
        <taxon>Eukaryota</taxon>
        <taxon>Viridiplantae</taxon>
        <taxon>Chlorophyta</taxon>
        <taxon>core chlorophytes</taxon>
        <taxon>Trebouxiophyceae</taxon>
        <taxon>Trebouxiophyceae incertae sedis</taxon>
        <taxon>Elliptochloris clade</taxon>
        <taxon>Elliptochloris</taxon>
    </lineage>
</organism>
<dbReference type="AlphaFoldDB" id="A0AAW1RKS7"/>
<comment type="caution">
    <text evidence="2">The sequence shown here is derived from an EMBL/GenBank/DDBJ whole genome shotgun (WGS) entry which is preliminary data.</text>
</comment>
<dbReference type="EMBL" id="JALJOU010000032">
    <property type="protein sequence ID" value="KAK9834337.1"/>
    <property type="molecule type" value="Genomic_DNA"/>
</dbReference>
<dbReference type="PANTHER" id="PTHR36391">
    <property type="entry name" value="FURRY"/>
    <property type="match status" value="1"/>
</dbReference>